<organism evidence="1 2">
    <name type="scientific">Strongylus vulgaris</name>
    <name type="common">Blood worm</name>
    <dbReference type="NCBI Taxonomy" id="40348"/>
    <lineage>
        <taxon>Eukaryota</taxon>
        <taxon>Metazoa</taxon>
        <taxon>Ecdysozoa</taxon>
        <taxon>Nematoda</taxon>
        <taxon>Chromadorea</taxon>
        <taxon>Rhabditida</taxon>
        <taxon>Rhabditina</taxon>
        <taxon>Rhabditomorpha</taxon>
        <taxon>Strongyloidea</taxon>
        <taxon>Strongylidae</taxon>
        <taxon>Strongylus</taxon>
    </lineage>
</organism>
<name>A0A3P7J6H6_STRVU</name>
<dbReference type="OrthoDB" id="5863317at2759"/>
<dbReference type="EMBL" id="UYYB01096419">
    <property type="protein sequence ID" value="VDM76143.1"/>
    <property type="molecule type" value="Genomic_DNA"/>
</dbReference>
<proteinExistence type="predicted"/>
<dbReference type="AlphaFoldDB" id="A0A3P7J6H6"/>
<evidence type="ECO:0000313" key="1">
    <source>
        <dbReference type="EMBL" id="VDM76143.1"/>
    </source>
</evidence>
<sequence length="70" mass="7971">MMIRSLQQQTVKTGIRVVSTTAPVLTDRDKNVDLSDPKQMALHKLYRPERVTPSKRGVELLKTPRLNKVS</sequence>
<protein>
    <submittedName>
        <fullName evidence="1">Uncharacterized protein</fullName>
    </submittedName>
</protein>
<evidence type="ECO:0000313" key="2">
    <source>
        <dbReference type="Proteomes" id="UP000270094"/>
    </source>
</evidence>
<accession>A0A3P7J6H6</accession>
<gene>
    <name evidence="1" type="ORF">SVUK_LOCUS11141</name>
</gene>
<dbReference type="Proteomes" id="UP000270094">
    <property type="component" value="Unassembled WGS sequence"/>
</dbReference>
<dbReference type="Gene3D" id="6.20.310.10">
    <property type="match status" value="1"/>
</dbReference>
<reference evidence="1 2" key="1">
    <citation type="submission" date="2018-11" db="EMBL/GenBank/DDBJ databases">
        <authorList>
            <consortium name="Pathogen Informatics"/>
        </authorList>
    </citation>
    <scope>NUCLEOTIDE SEQUENCE [LARGE SCALE GENOMIC DNA]</scope>
</reference>
<keyword evidence="2" id="KW-1185">Reference proteome</keyword>